<dbReference type="InterPro" id="IPR001199">
    <property type="entry name" value="Cyt_B5-like_heme/steroid-bd"/>
</dbReference>
<dbReference type="SUPFAM" id="SSF55856">
    <property type="entry name" value="Cytochrome b5-like heme/steroid binding domain"/>
    <property type="match status" value="1"/>
</dbReference>
<dbReference type="EC" id="3.1.3.43" evidence="10"/>
<dbReference type="Pfam" id="PF00481">
    <property type="entry name" value="PP2C"/>
    <property type="match status" value="2"/>
</dbReference>
<keyword evidence="10" id="KW-0378">Hydrolase</keyword>
<dbReference type="SMART" id="SM00332">
    <property type="entry name" value="PP2Cc"/>
    <property type="match status" value="1"/>
</dbReference>
<feature type="transmembrane region" description="Helical" evidence="7">
    <location>
        <begin position="493"/>
        <end position="512"/>
    </location>
</feature>
<dbReference type="SUPFAM" id="SSF81606">
    <property type="entry name" value="PP2C-like"/>
    <property type="match status" value="1"/>
</dbReference>
<keyword evidence="3 7" id="KW-0812">Transmembrane</keyword>
<protein>
    <submittedName>
        <fullName evidence="10">[pyruvate dehydrogenase (Acetyl-transferring)]-phosphatase</fullName>
        <ecNumber evidence="10">3.1.3.43</ecNumber>
    </submittedName>
</protein>
<dbReference type="Gene3D" id="3.60.40.10">
    <property type="entry name" value="PPM-type phosphatase domain"/>
    <property type="match status" value="1"/>
</dbReference>
<keyword evidence="6 7" id="KW-0472">Membrane</keyword>
<gene>
    <name evidence="10" type="ORF">MCAP1_001090</name>
</gene>
<evidence type="ECO:0000256" key="3">
    <source>
        <dbReference type="ARBA" id="ARBA00022692"/>
    </source>
</evidence>
<feature type="domain" description="Cytochrome b5 heme-binding" evidence="8">
    <location>
        <begin position="391"/>
        <end position="467"/>
    </location>
</feature>
<dbReference type="FunFam" id="3.10.120.10:FF:000002">
    <property type="entry name" value="Cytochrome b5 type B"/>
    <property type="match status" value="1"/>
</dbReference>
<dbReference type="Proteomes" id="UP001220961">
    <property type="component" value="Chromosome 2"/>
</dbReference>
<organism evidence="10 11">
    <name type="scientific">Malassezia caprae</name>
    <dbReference type="NCBI Taxonomy" id="1381934"/>
    <lineage>
        <taxon>Eukaryota</taxon>
        <taxon>Fungi</taxon>
        <taxon>Dikarya</taxon>
        <taxon>Basidiomycota</taxon>
        <taxon>Ustilaginomycotina</taxon>
        <taxon>Malasseziomycetes</taxon>
        <taxon>Malasseziales</taxon>
        <taxon>Malasseziaceae</taxon>
        <taxon>Malassezia</taxon>
    </lineage>
</organism>
<dbReference type="EMBL" id="CP119909">
    <property type="protein sequence ID" value="WFD18877.1"/>
    <property type="molecule type" value="Genomic_DNA"/>
</dbReference>
<dbReference type="PRINTS" id="PR00363">
    <property type="entry name" value="CYTOCHROMEB5"/>
</dbReference>
<evidence type="ECO:0000256" key="6">
    <source>
        <dbReference type="ARBA" id="ARBA00023136"/>
    </source>
</evidence>
<comment type="subcellular location">
    <subcellularLocation>
        <location evidence="1">Membrane</location>
    </subcellularLocation>
</comment>
<dbReference type="PROSITE" id="PS50255">
    <property type="entry name" value="CYTOCHROME_B5_2"/>
    <property type="match status" value="1"/>
</dbReference>
<dbReference type="InterPro" id="IPR015655">
    <property type="entry name" value="PP2C"/>
</dbReference>
<keyword evidence="2" id="KW-0349">Heme</keyword>
<dbReference type="InterPro" id="IPR036457">
    <property type="entry name" value="PPM-type-like_dom_sf"/>
</dbReference>
<dbReference type="AlphaFoldDB" id="A0AAF0IVL9"/>
<dbReference type="CDD" id="cd00143">
    <property type="entry name" value="PP2Cc"/>
    <property type="match status" value="1"/>
</dbReference>
<evidence type="ECO:0000256" key="7">
    <source>
        <dbReference type="SAM" id="Phobius"/>
    </source>
</evidence>
<sequence>MDGHGGDYTSTMLSRKLIAFVALELDKVFKETGEYAQIARSQVSMSSSIWRSVFGGNPTRESHWLAAHALDGNPDIVKRALTKGFRGLDKEIITTPLELLKQYELNLASLPKSKTRDDNNSLSALAHSIWPSTLGNPKSAPFSTVSQSTAYESILPALSGSCALMVYVDSARRDLYVASTGDSRAVAGYWDERAGRWEVEPLSVDQTGRNLDEVKRIQREHPVEEAPYVIQRGRVLGGLEPTRAFGDARYKWDEGTQKRIAEAFLPQGRVRLPPRGLKTPPYVTAEPVVEWRWIPENMDGAMDGANHDNGSGAPSRELRFIIMASDGLWDLMTNEEAVSLVAGHLAGMRGSVRAADLQRMCFEHSKSTAPQAGQSMAGGHLSLYPPCNMASRQITFAEVCEHKTEESLWIVIDKKVYDVTKFLSQHPGGDEVLLTEACKDATEPFEDVGHSEDARETLKTFFIGDLADPENLPKTGRKASDMMGANPSGSPPLIVVVAIAAVAAYFIYNYYVKK</sequence>
<dbReference type="GO" id="GO:0004741">
    <property type="term" value="F:[pyruvate dehydrogenase (acetyl-transferring)]-phosphatase activity"/>
    <property type="evidence" value="ECO:0007669"/>
    <property type="project" value="UniProtKB-EC"/>
</dbReference>
<accession>A0AAF0IVL9</accession>
<dbReference type="Pfam" id="PF00173">
    <property type="entry name" value="Cyt-b5"/>
    <property type="match status" value="1"/>
</dbReference>
<evidence type="ECO:0000256" key="5">
    <source>
        <dbReference type="ARBA" id="ARBA00023004"/>
    </source>
</evidence>
<evidence type="ECO:0000256" key="2">
    <source>
        <dbReference type="ARBA" id="ARBA00022617"/>
    </source>
</evidence>
<keyword evidence="11" id="KW-1185">Reference proteome</keyword>
<evidence type="ECO:0000256" key="1">
    <source>
        <dbReference type="ARBA" id="ARBA00004370"/>
    </source>
</evidence>
<dbReference type="PANTHER" id="PTHR13832:SF792">
    <property type="entry name" value="GM14286P"/>
    <property type="match status" value="1"/>
</dbReference>
<dbReference type="InterPro" id="IPR036400">
    <property type="entry name" value="Cyt_B5-like_heme/steroid_sf"/>
</dbReference>
<evidence type="ECO:0000259" key="8">
    <source>
        <dbReference type="PROSITE" id="PS50255"/>
    </source>
</evidence>
<dbReference type="Gene3D" id="3.10.120.10">
    <property type="entry name" value="Cytochrome b5-like heme/steroid binding domain"/>
    <property type="match status" value="1"/>
</dbReference>
<proteinExistence type="predicted"/>
<dbReference type="PANTHER" id="PTHR13832">
    <property type="entry name" value="PROTEIN PHOSPHATASE 2C"/>
    <property type="match status" value="1"/>
</dbReference>
<dbReference type="GO" id="GO:0016020">
    <property type="term" value="C:membrane"/>
    <property type="evidence" value="ECO:0007669"/>
    <property type="project" value="UniProtKB-SubCell"/>
</dbReference>
<dbReference type="GO" id="GO:0005739">
    <property type="term" value="C:mitochondrion"/>
    <property type="evidence" value="ECO:0007669"/>
    <property type="project" value="TreeGrafter"/>
</dbReference>
<dbReference type="SMART" id="SM01117">
    <property type="entry name" value="Cyt-b5"/>
    <property type="match status" value="1"/>
</dbReference>
<evidence type="ECO:0000256" key="4">
    <source>
        <dbReference type="ARBA" id="ARBA00022723"/>
    </source>
</evidence>
<keyword evidence="5" id="KW-0408">Iron</keyword>
<dbReference type="PROSITE" id="PS51746">
    <property type="entry name" value="PPM_2"/>
    <property type="match status" value="1"/>
</dbReference>
<feature type="domain" description="PPM-type phosphatase" evidence="9">
    <location>
        <begin position="1"/>
        <end position="514"/>
    </location>
</feature>
<keyword evidence="4" id="KW-0479">Metal-binding</keyword>
<reference evidence="10" key="1">
    <citation type="submission" date="2023-03" db="EMBL/GenBank/DDBJ databases">
        <title>Mating type loci evolution in Malassezia.</title>
        <authorList>
            <person name="Coelho M.A."/>
        </authorList>
    </citation>
    <scope>NUCLEOTIDE SEQUENCE</scope>
    <source>
        <strain evidence="10">CBS 10434</strain>
    </source>
</reference>
<dbReference type="InterPro" id="IPR001932">
    <property type="entry name" value="PPM-type_phosphatase-like_dom"/>
</dbReference>
<dbReference type="GO" id="GO:0046872">
    <property type="term" value="F:metal ion binding"/>
    <property type="evidence" value="ECO:0007669"/>
    <property type="project" value="UniProtKB-KW"/>
</dbReference>
<evidence type="ECO:0000259" key="9">
    <source>
        <dbReference type="PROSITE" id="PS51746"/>
    </source>
</evidence>
<name>A0AAF0IVL9_9BASI</name>
<evidence type="ECO:0000313" key="11">
    <source>
        <dbReference type="Proteomes" id="UP001220961"/>
    </source>
</evidence>
<evidence type="ECO:0000313" key="10">
    <source>
        <dbReference type="EMBL" id="WFD18877.1"/>
    </source>
</evidence>
<keyword evidence="7" id="KW-1133">Transmembrane helix</keyword>